<keyword evidence="7 10" id="KW-0067">ATP-binding</keyword>
<keyword evidence="8 10" id="KW-1133">Transmembrane helix</keyword>
<evidence type="ECO:0000256" key="8">
    <source>
        <dbReference type="ARBA" id="ARBA00022989"/>
    </source>
</evidence>
<dbReference type="EMBL" id="FRAF01000030">
    <property type="protein sequence ID" value="SHK98341.1"/>
    <property type="molecule type" value="Genomic_DNA"/>
</dbReference>
<feature type="transmembrane region" description="Helical" evidence="10">
    <location>
        <begin position="12"/>
        <end position="29"/>
    </location>
</feature>
<evidence type="ECO:0000256" key="10">
    <source>
        <dbReference type="HAMAP-Rule" id="MF_01499"/>
    </source>
</evidence>
<dbReference type="Pfam" id="PF02457">
    <property type="entry name" value="DAC"/>
    <property type="match status" value="1"/>
</dbReference>
<dbReference type="InterPro" id="IPR014046">
    <property type="entry name" value="C-di-AMP_synthase"/>
</dbReference>
<dbReference type="InterPro" id="IPR034701">
    <property type="entry name" value="CdaA"/>
</dbReference>
<dbReference type="NCBIfam" id="TIGR00159">
    <property type="entry name" value="diadenylate cyclase CdaA"/>
    <property type="match status" value="1"/>
</dbReference>
<accession>A0A1M6WXG8</accession>
<keyword evidence="13" id="KW-1185">Reference proteome</keyword>
<dbReference type="InterPro" id="IPR050338">
    <property type="entry name" value="DisA"/>
</dbReference>
<evidence type="ECO:0000256" key="9">
    <source>
        <dbReference type="ARBA" id="ARBA00023136"/>
    </source>
</evidence>
<dbReference type="PANTHER" id="PTHR34185">
    <property type="entry name" value="DIADENYLATE CYCLASE"/>
    <property type="match status" value="1"/>
</dbReference>
<gene>
    <name evidence="10" type="primary">dacA</name>
    <name evidence="12" type="ORF">SAMN05443507_13017</name>
</gene>
<comment type="catalytic activity">
    <reaction evidence="1 10">
        <text>2 ATP = 3',3'-c-di-AMP + 2 diphosphate</text>
        <dbReference type="Rhea" id="RHEA:35655"/>
        <dbReference type="ChEBI" id="CHEBI:30616"/>
        <dbReference type="ChEBI" id="CHEBI:33019"/>
        <dbReference type="ChEBI" id="CHEBI:71500"/>
        <dbReference type="EC" id="2.7.7.85"/>
    </reaction>
</comment>
<evidence type="ECO:0000256" key="2">
    <source>
        <dbReference type="ARBA" id="ARBA00022475"/>
    </source>
</evidence>
<comment type="function">
    <text evidence="10">Catalyzes the condensation of 2 ATP molecules into cyclic di-AMP (c-di-AMP), a second messenger used to regulate differing processes in different bacteria.</text>
</comment>
<evidence type="ECO:0000256" key="4">
    <source>
        <dbReference type="ARBA" id="ARBA00022692"/>
    </source>
</evidence>
<name>A0A1M6WXG8_9BACL</name>
<dbReference type="Proteomes" id="UP000184016">
    <property type="component" value="Unassembled WGS sequence"/>
</dbReference>
<dbReference type="Gene3D" id="3.40.1700.10">
    <property type="entry name" value="DNA integrity scanning protein, DisA, N-terminal domain"/>
    <property type="match status" value="1"/>
</dbReference>
<evidence type="ECO:0000256" key="6">
    <source>
        <dbReference type="ARBA" id="ARBA00022741"/>
    </source>
</evidence>
<feature type="domain" description="DAC" evidence="11">
    <location>
        <begin position="83"/>
        <end position="243"/>
    </location>
</feature>
<dbReference type="OrthoDB" id="9807385at2"/>
<protein>
    <recommendedName>
        <fullName evidence="10">Diadenylate cyclase</fullName>
        <shortName evidence="10">DAC</shortName>
        <ecNumber evidence="10">2.7.7.85</ecNumber>
    </recommendedName>
    <alternativeName>
        <fullName evidence="10">Cyclic-di-AMP synthase</fullName>
        <shortName evidence="10">c-di-AMP synthase</shortName>
    </alternativeName>
</protein>
<keyword evidence="3 10" id="KW-0808">Transferase</keyword>
<keyword evidence="6 10" id="KW-0547">Nucleotide-binding</keyword>
<dbReference type="InterPro" id="IPR045585">
    <property type="entry name" value="CdaA_N"/>
</dbReference>
<evidence type="ECO:0000313" key="12">
    <source>
        <dbReference type="EMBL" id="SHK98341.1"/>
    </source>
</evidence>
<organism evidence="12 13">
    <name type="scientific">Alicyclobacillus tolerans</name>
    <dbReference type="NCBI Taxonomy" id="90970"/>
    <lineage>
        <taxon>Bacteria</taxon>
        <taxon>Bacillati</taxon>
        <taxon>Bacillota</taxon>
        <taxon>Bacilli</taxon>
        <taxon>Bacillales</taxon>
        <taxon>Alicyclobacillaceae</taxon>
        <taxon>Alicyclobacillus</taxon>
    </lineage>
</organism>
<evidence type="ECO:0000256" key="7">
    <source>
        <dbReference type="ARBA" id="ARBA00022840"/>
    </source>
</evidence>
<dbReference type="FunFam" id="3.40.1700.10:FF:000002">
    <property type="entry name" value="Diadenylate cyclase"/>
    <property type="match status" value="1"/>
</dbReference>
<dbReference type="RefSeq" id="WP_072875163.1">
    <property type="nucleotide sequence ID" value="NZ_FRAF01000030.1"/>
</dbReference>
<dbReference type="PROSITE" id="PS51794">
    <property type="entry name" value="DAC"/>
    <property type="match status" value="1"/>
</dbReference>
<proteinExistence type="inferred from homology"/>
<keyword evidence="2 10" id="KW-1003">Cell membrane</keyword>
<comment type="subunit">
    <text evidence="10">Probably a homodimer.</text>
</comment>
<evidence type="ECO:0000256" key="3">
    <source>
        <dbReference type="ARBA" id="ARBA00022679"/>
    </source>
</evidence>
<dbReference type="HAMAP" id="MF_01499">
    <property type="entry name" value="DacA"/>
    <property type="match status" value="1"/>
</dbReference>
<keyword evidence="5 10" id="KW-0548">Nucleotidyltransferase</keyword>
<dbReference type="InterPro" id="IPR003390">
    <property type="entry name" value="DNA_integrity_scan_DisA_N"/>
</dbReference>
<dbReference type="GO" id="GO:0106408">
    <property type="term" value="F:diadenylate cyclase activity"/>
    <property type="evidence" value="ECO:0007669"/>
    <property type="project" value="UniProtKB-EC"/>
</dbReference>
<dbReference type="SUPFAM" id="SSF143597">
    <property type="entry name" value="YojJ-like"/>
    <property type="match status" value="1"/>
</dbReference>
<feature type="transmembrane region" description="Helical" evidence="10">
    <location>
        <begin position="41"/>
        <end position="59"/>
    </location>
</feature>
<dbReference type="GO" id="GO:0006171">
    <property type="term" value="P:cAMP biosynthetic process"/>
    <property type="evidence" value="ECO:0007669"/>
    <property type="project" value="InterPro"/>
</dbReference>
<reference evidence="13" key="1">
    <citation type="submission" date="2016-11" db="EMBL/GenBank/DDBJ databases">
        <authorList>
            <person name="Varghese N."/>
            <person name="Submissions S."/>
        </authorList>
    </citation>
    <scope>NUCLEOTIDE SEQUENCE [LARGE SCALE GENOMIC DNA]</scope>
    <source>
        <strain evidence="13">USBA-503</strain>
    </source>
</reference>
<dbReference type="InterPro" id="IPR036888">
    <property type="entry name" value="DNA_integrity_DisA_N_sf"/>
</dbReference>
<evidence type="ECO:0000256" key="1">
    <source>
        <dbReference type="ARBA" id="ARBA00000877"/>
    </source>
</evidence>
<keyword evidence="9 10" id="KW-0472">Membrane</keyword>
<dbReference type="GO" id="GO:0004016">
    <property type="term" value="F:adenylate cyclase activity"/>
    <property type="evidence" value="ECO:0007669"/>
    <property type="project" value="UniProtKB-UniRule"/>
</dbReference>
<dbReference type="PANTHER" id="PTHR34185:SF1">
    <property type="entry name" value="DIADENYLATE CYCLASE"/>
    <property type="match status" value="1"/>
</dbReference>
<keyword evidence="4 10" id="KW-0812">Transmembrane</keyword>
<comment type="caution">
    <text evidence="10">Lacks conserved residue(s) required for the propagation of feature annotation.</text>
</comment>
<evidence type="ECO:0000313" key="13">
    <source>
        <dbReference type="Proteomes" id="UP000184016"/>
    </source>
</evidence>
<dbReference type="Pfam" id="PF19293">
    <property type="entry name" value="CdaA_N"/>
    <property type="match status" value="1"/>
</dbReference>
<dbReference type="EC" id="2.7.7.85" evidence="10"/>
<evidence type="ECO:0000256" key="5">
    <source>
        <dbReference type="ARBA" id="ARBA00022695"/>
    </source>
</evidence>
<dbReference type="AlphaFoldDB" id="A0A1M6WXG8"/>
<comment type="similarity">
    <text evidence="10">Belongs to the adenylate cyclase family. DacA/CdaA subfamily.</text>
</comment>
<dbReference type="PIRSF" id="PIRSF004793">
    <property type="entry name" value="UCP004793"/>
    <property type="match status" value="1"/>
</dbReference>
<dbReference type="STRING" id="1830138.SAMN05443507_13017"/>
<evidence type="ECO:0000259" key="11">
    <source>
        <dbReference type="PROSITE" id="PS51794"/>
    </source>
</evidence>
<dbReference type="GO" id="GO:0005524">
    <property type="term" value="F:ATP binding"/>
    <property type="evidence" value="ECO:0007669"/>
    <property type="project" value="UniProtKB-UniRule"/>
</dbReference>
<sequence length="272" mass="29800">MGAWLTVLRNFSLLNVLDIAIVTFVLYRLLLIVRGTRAVQLLKGILVILIATALSSALHLQALSWLLNKIITVGFFAIPVVFQPELRRTLDQLGRGGFFSLSNHQASEGMARAIDEIALAASQLSKTRTGALIVLERKTGLGEYVETGTWMNAQISHALLLNLFVPNTPLHDGAVIVRGEQIIAAGCFLPLTENRELDKQLGTRHRAAIGITEQSDAVSVVVSEETGGISVGVDGNLVRFLNENTLRQLLRDLLIVRQKRKIPSLLRVRKGS</sequence>